<dbReference type="InterPro" id="IPR029020">
    <property type="entry name" value="Ammonium/urea_transptr"/>
</dbReference>
<keyword evidence="4 8" id="KW-0812">Transmembrane</keyword>
<dbReference type="Pfam" id="PF00909">
    <property type="entry name" value="Ammonium_transp"/>
    <property type="match status" value="1"/>
</dbReference>
<feature type="transmembrane region" description="Helical" evidence="8">
    <location>
        <begin position="127"/>
        <end position="147"/>
    </location>
</feature>
<dbReference type="Gene3D" id="1.10.3430.10">
    <property type="entry name" value="Ammonium transporter AmtB like domains"/>
    <property type="match status" value="1"/>
</dbReference>
<dbReference type="PANTHER" id="PTHR11730:SF62">
    <property type="entry name" value="AMMONIUM TRANSPORTER SLL1017-RELATED"/>
    <property type="match status" value="1"/>
</dbReference>
<gene>
    <name evidence="10" type="ORF">N476_10675</name>
</gene>
<evidence type="ECO:0000256" key="7">
    <source>
        <dbReference type="ARBA" id="ARBA00023177"/>
    </source>
</evidence>
<proteinExistence type="inferred from homology"/>
<sequence>MENTIIELQFSLNTFYFLISGVLVMWMAAGFAMLEAGLVRSKNTTEILTKNIALYAIACTMYLLIGYNIMYVGNSEGGFVPSFGALIGDASADADHALESDFFFQVVFVATAMSIVSGAVAERMKLWAFLLFTVVLTGLIYPIQGYWSWGAGFLSELGFVDFAGSAIVHGAGAAAALAGVLLLGARKGKYGKHGEIYPIPGSNLPLATLGTFILWMGWFGFNGGSQLFLADKENAIAVSQIMLNTNAAAAAGAISALLVCKVMWKKADLTMILNGALAGLVTITAEPASPTPLLACIIGSLGGSLVVFSIVALDKLKIDDPVGAISVHGVCGCLGVMMVPFSNGDANFVSQLIGLVSILGFVFITSYLVWALLKTTMGIRVTEEEELSGMDQHDCGVDAYPEFVTIRNH</sequence>
<evidence type="ECO:0000313" key="10">
    <source>
        <dbReference type="EMBL" id="KZN52519.1"/>
    </source>
</evidence>
<dbReference type="SUPFAM" id="SSF111352">
    <property type="entry name" value="Ammonium transporter"/>
    <property type="match status" value="1"/>
</dbReference>
<accession>A0A167FML0</accession>
<dbReference type="AlphaFoldDB" id="A0A167FML0"/>
<feature type="transmembrane region" description="Helical" evidence="8">
    <location>
        <begin position="267"/>
        <end position="285"/>
    </location>
</feature>
<dbReference type="Proteomes" id="UP000076503">
    <property type="component" value="Unassembled WGS sequence"/>
</dbReference>
<feature type="transmembrane region" description="Helical" evidence="8">
    <location>
        <begin position="348"/>
        <end position="373"/>
    </location>
</feature>
<dbReference type="RefSeq" id="WP_063360700.1">
    <property type="nucleotide sequence ID" value="NZ_AUXZ01000062.1"/>
</dbReference>
<evidence type="ECO:0000256" key="5">
    <source>
        <dbReference type="ARBA" id="ARBA00022989"/>
    </source>
</evidence>
<dbReference type="PROSITE" id="PS01219">
    <property type="entry name" value="AMMONIUM_TRANSP"/>
    <property type="match status" value="1"/>
</dbReference>
<feature type="transmembrane region" description="Helical" evidence="8">
    <location>
        <begin position="325"/>
        <end position="342"/>
    </location>
</feature>
<evidence type="ECO:0000313" key="11">
    <source>
        <dbReference type="Proteomes" id="UP000076503"/>
    </source>
</evidence>
<evidence type="ECO:0000259" key="9">
    <source>
        <dbReference type="Pfam" id="PF00909"/>
    </source>
</evidence>
<evidence type="ECO:0000256" key="1">
    <source>
        <dbReference type="ARBA" id="ARBA00004141"/>
    </source>
</evidence>
<protein>
    <submittedName>
        <fullName evidence="10">Ammonium transporter</fullName>
    </submittedName>
</protein>
<reference evidence="10 11" key="1">
    <citation type="submission" date="2013-07" db="EMBL/GenBank/DDBJ databases">
        <title>Comparative Genomic and Metabolomic Analysis of Twelve Strains of Pseudoalteromonas luteoviolacea.</title>
        <authorList>
            <person name="Vynne N.G."/>
            <person name="Mansson M."/>
            <person name="Gram L."/>
        </authorList>
    </citation>
    <scope>NUCLEOTIDE SEQUENCE [LARGE SCALE GENOMIC DNA]</scope>
    <source>
        <strain evidence="10 11">H33</strain>
    </source>
</reference>
<dbReference type="NCBIfam" id="TIGR03644">
    <property type="entry name" value="marine_trans_1"/>
    <property type="match status" value="1"/>
</dbReference>
<dbReference type="InterPro" id="IPR018047">
    <property type="entry name" value="Ammonium_transpt_CS"/>
</dbReference>
<feature type="transmembrane region" description="Helical" evidence="8">
    <location>
        <begin position="241"/>
        <end position="260"/>
    </location>
</feature>
<comment type="similarity">
    <text evidence="2">Belongs to the ammonia transporter channel (TC 1.A.11.2) family.</text>
</comment>
<evidence type="ECO:0000256" key="4">
    <source>
        <dbReference type="ARBA" id="ARBA00022692"/>
    </source>
</evidence>
<comment type="subcellular location">
    <subcellularLocation>
        <location evidence="1">Membrane</location>
        <topology evidence="1">Multi-pass membrane protein</topology>
    </subcellularLocation>
</comment>
<feature type="transmembrane region" description="Helical" evidence="8">
    <location>
        <begin position="291"/>
        <end position="313"/>
    </location>
</feature>
<evidence type="ECO:0000256" key="2">
    <source>
        <dbReference type="ARBA" id="ARBA00005887"/>
    </source>
</evidence>
<evidence type="ECO:0000256" key="6">
    <source>
        <dbReference type="ARBA" id="ARBA00023136"/>
    </source>
</evidence>
<keyword evidence="5 8" id="KW-1133">Transmembrane helix</keyword>
<dbReference type="OrthoDB" id="9814202at2"/>
<dbReference type="GO" id="GO:0097272">
    <property type="term" value="P:ammonium homeostasis"/>
    <property type="evidence" value="ECO:0007669"/>
    <property type="project" value="TreeGrafter"/>
</dbReference>
<dbReference type="PATRIC" id="fig|1365251.3.peg.1056"/>
<keyword evidence="7" id="KW-0924">Ammonia transport</keyword>
<feature type="transmembrane region" description="Helical" evidence="8">
    <location>
        <begin position="102"/>
        <end position="120"/>
    </location>
</feature>
<keyword evidence="6 8" id="KW-0472">Membrane</keyword>
<dbReference type="PANTHER" id="PTHR11730">
    <property type="entry name" value="AMMONIUM TRANSPORTER"/>
    <property type="match status" value="1"/>
</dbReference>
<dbReference type="InterPro" id="IPR019879">
    <property type="entry name" value="Ammonium_transptr_marine"/>
</dbReference>
<name>A0A167FML0_9GAMM</name>
<organism evidence="10 11">
    <name type="scientific">Pseudoalteromonas luteoviolacea H33</name>
    <dbReference type="NCBI Taxonomy" id="1365251"/>
    <lineage>
        <taxon>Bacteria</taxon>
        <taxon>Pseudomonadati</taxon>
        <taxon>Pseudomonadota</taxon>
        <taxon>Gammaproteobacteria</taxon>
        <taxon>Alteromonadales</taxon>
        <taxon>Pseudoalteromonadaceae</taxon>
        <taxon>Pseudoalteromonas</taxon>
    </lineage>
</organism>
<dbReference type="InterPro" id="IPR024041">
    <property type="entry name" value="NH4_transpt_AmtB-like_dom"/>
</dbReference>
<evidence type="ECO:0000256" key="3">
    <source>
        <dbReference type="ARBA" id="ARBA00022448"/>
    </source>
</evidence>
<dbReference type="EMBL" id="AUXZ01000062">
    <property type="protein sequence ID" value="KZN52519.1"/>
    <property type="molecule type" value="Genomic_DNA"/>
</dbReference>
<feature type="transmembrane region" description="Helical" evidence="8">
    <location>
        <begin position="52"/>
        <end position="73"/>
    </location>
</feature>
<dbReference type="GO" id="GO:0016020">
    <property type="term" value="C:membrane"/>
    <property type="evidence" value="ECO:0007669"/>
    <property type="project" value="UniProtKB-SubCell"/>
</dbReference>
<evidence type="ECO:0000256" key="8">
    <source>
        <dbReference type="SAM" id="Phobius"/>
    </source>
</evidence>
<feature type="transmembrane region" description="Helical" evidence="8">
    <location>
        <begin position="159"/>
        <end position="183"/>
    </location>
</feature>
<feature type="transmembrane region" description="Helical" evidence="8">
    <location>
        <begin position="15"/>
        <end position="40"/>
    </location>
</feature>
<comment type="caution">
    <text evidence="10">The sequence shown here is derived from an EMBL/GenBank/DDBJ whole genome shotgun (WGS) entry which is preliminary data.</text>
</comment>
<feature type="domain" description="Ammonium transporter AmtB-like" evidence="9">
    <location>
        <begin position="17"/>
        <end position="400"/>
    </location>
</feature>
<feature type="transmembrane region" description="Helical" evidence="8">
    <location>
        <begin position="204"/>
        <end position="221"/>
    </location>
</feature>
<dbReference type="GO" id="GO:0008519">
    <property type="term" value="F:ammonium channel activity"/>
    <property type="evidence" value="ECO:0007669"/>
    <property type="project" value="InterPro"/>
</dbReference>
<keyword evidence="3" id="KW-0813">Transport</keyword>